<evidence type="ECO:0000313" key="14">
    <source>
        <dbReference type="EMBL" id="OWA53395.1"/>
    </source>
</evidence>
<dbReference type="GO" id="GO:0140563">
    <property type="term" value="F:UDP-D-xylose:beta-D-glucoside alpha-1,3-D-xylosyltransferase activity"/>
    <property type="evidence" value="ECO:0007669"/>
    <property type="project" value="UniProtKB-EC"/>
</dbReference>
<evidence type="ECO:0000256" key="12">
    <source>
        <dbReference type="ARBA" id="ARBA00049181"/>
    </source>
</evidence>
<evidence type="ECO:0000256" key="13">
    <source>
        <dbReference type="SAM" id="MobiDB-lite"/>
    </source>
</evidence>
<keyword evidence="5" id="KW-0812">Transmembrane</keyword>
<evidence type="ECO:0000256" key="10">
    <source>
        <dbReference type="ARBA" id="ARBA00037301"/>
    </source>
</evidence>
<keyword evidence="7" id="KW-1133">Transmembrane helix</keyword>
<evidence type="ECO:0000256" key="4">
    <source>
        <dbReference type="ARBA" id="ARBA00022679"/>
    </source>
</evidence>
<evidence type="ECO:0000256" key="5">
    <source>
        <dbReference type="ARBA" id="ARBA00022692"/>
    </source>
</evidence>
<dbReference type="InterPro" id="IPR029044">
    <property type="entry name" value="Nucleotide-diphossugar_trans"/>
</dbReference>
<keyword evidence="15" id="KW-1185">Reference proteome</keyword>
<evidence type="ECO:0000256" key="7">
    <source>
        <dbReference type="ARBA" id="ARBA00022989"/>
    </source>
</evidence>
<evidence type="ECO:0000256" key="8">
    <source>
        <dbReference type="ARBA" id="ARBA00023136"/>
    </source>
</evidence>
<dbReference type="InterPro" id="IPR051993">
    <property type="entry name" value="Glycosyltransferase_8"/>
</dbReference>
<accession>A0A9X6NGB2</accession>
<organism evidence="14 15">
    <name type="scientific">Hypsibius exemplaris</name>
    <name type="common">Freshwater tardigrade</name>
    <dbReference type="NCBI Taxonomy" id="2072580"/>
    <lineage>
        <taxon>Eukaryota</taxon>
        <taxon>Metazoa</taxon>
        <taxon>Ecdysozoa</taxon>
        <taxon>Tardigrada</taxon>
        <taxon>Eutardigrada</taxon>
        <taxon>Parachela</taxon>
        <taxon>Hypsibioidea</taxon>
        <taxon>Hypsibiidae</taxon>
        <taxon>Hypsibius</taxon>
    </lineage>
</organism>
<dbReference type="SUPFAM" id="SSF53448">
    <property type="entry name" value="Nucleotide-diphospho-sugar transferases"/>
    <property type="match status" value="1"/>
</dbReference>
<comment type="similarity">
    <text evidence="2">Belongs to the glycosyltransferase 8 family.</text>
</comment>
<dbReference type="Pfam" id="PF01501">
    <property type="entry name" value="Glyco_transf_8"/>
    <property type="match status" value="1"/>
</dbReference>
<comment type="subcellular location">
    <subcellularLocation>
        <location evidence="1">Membrane</location>
        <topology evidence="1">Single-pass type II membrane protein</topology>
    </subcellularLocation>
</comment>
<protein>
    <recommendedName>
        <fullName evidence="11">UDP-D-xylose:beta-D-glucoside alpha-1,3-D-xylosyltransferase</fullName>
        <ecNumber evidence="11">2.4.2.42</ecNumber>
    </recommendedName>
</protein>
<keyword evidence="8" id="KW-0472">Membrane</keyword>
<proteinExistence type="inferred from homology"/>
<comment type="function">
    <text evidence="10">Glycosyltransferase which elongates the O-linked glucose attached to EGF-like repeats in the extracellular domain of Notch proteins by catalyzing the addition of xylose.</text>
</comment>
<evidence type="ECO:0000313" key="15">
    <source>
        <dbReference type="Proteomes" id="UP000192578"/>
    </source>
</evidence>
<dbReference type="PANTHER" id="PTHR46012:SF2">
    <property type="entry name" value="IP22168P"/>
    <property type="match status" value="1"/>
</dbReference>
<dbReference type="Gene3D" id="3.90.550.10">
    <property type="entry name" value="Spore Coat Polysaccharide Biosynthesis Protein SpsA, Chain A"/>
    <property type="match status" value="1"/>
</dbReference>
<evidence type="ECO:0000256" key="1">
    <source>
        <dbReference type="ARBA" id="ARBA00004606"/>
    </source>
</evidence>
<dbReference type="EC" id="2.4.2.42" evidence="11"/>
<name>A0A9X6NGB2_HYPEX</name>
<feature type="region of interest" description="Disordered" evidence="13">
    <location>
        <begin position="375"/>
        <end position="398"/>
    </location>
</feature>
<keyword evidence="6" id="KW-0735">Signal-anchor</keyword>
<dbReference type="EMBL" id="MTYJ01000318">
    <property type="protein sequence ID" value="OWA53395.1"/>
    <property type="molecule type" value="Genomic_DNA"/>
</dbReference>
<keyword evidence="4" id="KW-0808">Transferase</keyword>
<dbReference type="GO" id="GO:0016266">
    <property type="term" value="P:protein O-linked glycosylation via N-acetyl-galactosamine"/>
    <property type="evidence" value="ECO:0007669"/>
    <property type="project" value="TreeGrafter"/>
</dbReference>
<evidence type="ECO:0000256" key="2">
    <source>
        <dbReference type="ARBA" id="ARBA00006351"/>
    </source>
</evidence>
<evidence type="ECO:0000256" key="3">
    <source>
        <dbReference type="ARBA" id="ARBA00022676"/>
    </source>
</evidence>
<dbReference type="PANTHER" id="PTHR46012">
    <property type="entry name" value="IP22168P"/>
    <property type="match status" value="1"/>
</dbReference>
<evidence type="ECO:0000256" key="11">
    <source>
        <dbReference type="ARBA" id="ARBA00038854"/>
    </source>
</evidence>
<comment type="catalytic activity">
    <reaction evidence="12">
        <text>3-O-(beta-D-glucosyl)-L-seryl-[EGF-like domain protein] + UDP-alpha-D-xylose = 3-O-[alpha-D-xylosyl-(1-&gt;3)-beta-D-glucosyl]-L-seryl-[EGF-like domain protein] + UDP + H(+)</text>
        <dbReference type="Rhea" id="RHEA:56064"/>
        <dbReference type="Rhea" id="RHEA-COMP:14610"/>
        <dbReference type="Rhea" id="RHEA-COMP:14611"/>
        <dbReference type="ChEBI" id="CHEBI:15378"/>
        <dbReference type="ChEBI" id="CHEBI:57632"/>
        <dbReference type="ChEBI" id="CHEBI:58223"/>
        <dbReference type="ChEBI" id="CHEBI:140575"/>
        <dbReference type="ChEBI" id="CHEBI:140576"/>
        <dbReference type="EC" id="2.4.2.42"/>
    </reaction>
</comment>
<dbReference type="InterPro" id="IPR002495">
    <property type="entry name" value="Glyco_trans_8"/>
</dbReference>
<keyword evidence="9" id="KW-0325">Glycoprotein</keyword>
<feature type="compositionally biased region" description="Low complexity" evidence="13">
    <location>
        <begin position="375"/>
        <end position="389"/>
    </location>
</feature>
<reference evidence="15" key="1">
    <citation type="submission" date="2017-01" db="EMBL/GenBank/DDBJ databases">
        <title>Comparative genomics of anhydrobiosis in the tardigrade Hypsibius dujardini.</title>
        <authorList>
            <person name="Yoshida Y."/>
            <person name="Koutsovoulos G."/>
            <person name="Laetsch D."/>
            <person name="Stevens L."/>
            <person name="Kumar S."/>
            <person name="Horikawa D."/>
            <person name="Ishino K."/>
            <person name="Komine S."/>
            <person name="Tomita M."/>
            <person name="Blaxter M."/>
            <person name="Arakawa K."/>
        </authorList>
    </citation>
    <scope>NUCLEOTIDE SEQUENCE [LARGE SCALE GENOMIC DNA]</scope>
    <source>
        <strain evidence="15">Z151</strain>
    </source>
</reference>
<dbReference type="AlphaFoldDB" id="A0A9X6NGB2"/>
<dbReference type="GO" id="GO:0016020">
    <property type="term" value="C:membrane"/>
    <property type="evidence" value="ECO:0007669"/>
    <property type="project" value="UniProtKB-SubCell"/>
</dbReference>
<dbReference type="Proteomes" id="UP000192578">
    <property type="component" value="Unassembled WGS sequence"/>
</dbReference>
<evidence type="ECO:0000256" key="6">
    <source>
        <dbReference type="ARBA" id="ARBA00022968"/>
    </source>
</evidence>
<gene>
    <name evidence="14" type="ORF">BV898_17826</name>
</gene>
<dbReference type="OrthoDB" id="6238971at2759"/>
<sequence>MGSGKCRGSKEDKPNQLCDPRMTIVTVACAERVEEAFNLLKSILLFTRCNVSVVVLVDSSNVNAVARRFNGLIKAPLIRNLAVNLTVMEAKYPTRLSNADTWRSLYAACATLRLFLPEMLQELDAVIYLDADTLVVSSIEDFWAEFKSMNDSQIAALVPEHEAAELAHYGKKSRVPYVGKLVLSTYEEYQSALGLPDQDILNIIFHYNSSALRILDCKWNFRVPNQHCNPVVGFCRSAFTDVVKVVHANSGAFHGPSEKYPSTVAFFEAFQRFDPVLHENDTSALINSLRTSLAAITDLTLKCVPLEFKLLDVLQGILRSNSRFNDSNWSASSTTFAPTVLGLSKGKLVVISNLGSLGWKAGDFPSSVIRHPSSVIRHPSPSSVSHHPSTVFRHPSPSSVIRQPSSVIRLRLPSSVTRLRLPSSVIRLPSSVIRHPSSVSHHPSSVIRLPSSVIRLPSSVIRHPSSVIRLPSSVQRCFVTLVDRPSSYSISRTSVAQLLHRLHITLTSFLFDASPSYYGPFVKDFRLLHLFSTSLFHASDRKNEFRRVEHTAKHPAAVWKGCL</sequence>
<keyword evidence="3" id="KW-0328">Glycosyltransferase</keyword>
<evidence type="ECO:0000256" key="9">
    <source>
        <dbReference type="ARBA" id="ARBA00023180"/>
    </source>
</evidence>
<comment type="caution">
    <text evidence="14">The sequence shown here is derived from an EMBL/GenBank/DDBJ whole genome shotgun (WGS) entry which is preliminary data.</text>
</comment>